<dbReference type="Pfam" id="PF02518">
    <property type="entry name" value="HATPase_c"/>
    <property type="match status" value="1"/>
</dbReference>
<dbReference type="InterPro" id="IPR003594">
    <property type="entry name" value="HATPase_dom"/>
</dbReference>
<dbReference type="Proteomes" id="UP000624041">
    <property type="component" value="Unassembled WGS sequence"/>
</dbReference>
<keyword evidence="6" id="KW-0418">Kinase</keyword>
<dbReference type="Pfam" id="PF07568">
    <property type="entry name" value="HisKA_2"/>
    <property type="match status" value="1"/>
</dbReference>
<dbReference type="PANTHER" id="PTHR41523:SF8">
    <property type="entry name" value="ETHYLENE RESPONSE SENSOR PROTEIN"/>
    <property type="match status" value="1"/>
</dbReference>
<dbReference type="AlphaFoldDB" id="A0A918D1F6"/>
<keyword evidence="3" id="KW-0597">Phosphoprotein</keyword>
<keyword evidence="8" id="KW-0902">Two-component regulatory system</keyword>
<dbReference type="InterPro" id="IPR022066">
    <property type="entry name" value="PdtaS_GAF"/>
</dbReference>
<proteinExistence type="predicted"/>
<evidence type="ECO:0000256" key="1">
    <source>
        <dbReference type="ARBA" id="ARBA00000085"/>
    </source>
</evidence>
<dbReference type="Gene3D" id="3.30.450.280">
    <property type="entry name" value="GAF domain"/>
    <property type="match status" value="1"/>
</dbReference>
<reference evidence="10" key="2">
    <citation type="submission" date="2020-09" db="EMBL/GenBank/DDBJ databases">
        <authorList>
            <person name="Sun Q."/>
            <person name="Ohkuma M."/>
        </authorList>
    </citation>
    <scope>NUCLEOTIDE SEQUENCE</scope>
    <source>
        <strain evidence="10">JCM 17251</strain>
    </source>
</reference>
<dbReference type="EMBL" id="BMOS01000010">
    <property type="protein sequence ID" value="GGN57239.1"/>
    <property type="molecule type" value="Genomic_DNA"/>
</dbReference>
<dbReference type="GO" id="GO:0005524">
    <property type="term" value="F:ATP binding"/>
    <property type="evidence" value="ECO:0007669"/>
    <property type="project" value="UniProtKB-KW"/>
</dbReference>
<evidence type="ECO:0000256" key="5">
    <source>
        <dbReference type="ARBA" id="ARBA00022741"/>
    </source>
</evidence>
<name>A0A918D1F6_9BACI</name>
<accession>A0A918D1F6</accession>
<dbReference type="Gene3D" id="3.30.450.20">
    <property type="entry name" value="PAS domain"/>
    <property type="match status" value="1"/>
</dbReference>
<evidence type="ECO:0000256" key="7">
    <source>
        <dbReference type="ARBA" id="ARBA00022840"/>
    </source>
</evidence>
<dbReference type="Gene3D" id="3.30.565.10">
    <property type="entry name" value="Histidine kinase-like ATPase, C-terminal domain"/>
    <property type="match status" value="1"/>
</dbReference>
<keyword evidence="11" id="KW-1185">Reference proteome</keyword>
<dbReference type="InterPro" id="IPR005467">
    <property type="entry name" value="His_kinase_dom"/>
</dbReference>
<evidence type="ECO:0000256" key="8">
    <source>
        <dbReference type="ARBA" id="ARBA00023012"/>
    </source>
</evidence>
<evidence type="ECO:0000313" key="11">
    <source>
        <dbReference type="Proteomes" id="UP000624041"/>
    </source>
</evidence>
<dbReference type="GO" id="GO:0000160">
    <property type="term" value="P:phosphorelay signal transduction system"/>
    <property type="evidence" value="ECO:0007669"/>
    <property type="project" value="UniProtKB-KW"/>
</dbReference>
<dbReference type="InterPro" id="IPR036890">
    <property type="entry name" value="HATPase_C_sf"/>
</dbReference>
<dbReference type="GO" id="GO:0004673">
    <property type="term" value="F:protein histidine kinase activity"/>
    <property type="evidence" value="ECO:0007669"/>
    <property type="project" value="UniProtKB-EC"/>
</dbReference>
<dbReference type="Pfam" id="PF12282">
    <property type="entry name" value="GAF_PdtaS"/>
    <property type="match status" value="1"/>
</dbReference>
<evidence type="ECO:0000256" key="4">
    <source>
        <dbReference type="ARBA" id="ARBA00022679"/>
    </source>
</evidence>
<protein>
    <recommendedName>
        <fullName evidence="2">histidine kinase</fullName>
        <ecNumber evidence="2">2.7.13.3</ecNumber>
    </recommendedName>
</protein>
<keyword evidence="5" id="KW-0547">Nucleotide-binding</keyword>
<dbReference type="EC" id="2.7.13.3" evidence="2"/>
<dbReference type="PANTHER" id="PTHR41523">
    <property type="entry name" value="TWO-COMPONENT SYSTEM SENSOR PROTEIN"/>
    <property type="match status" value="1"/>
</dbReference>
<comment type="caution">
    <text evidence="10">The sequence shown here is derived from an EMBL/GenBank/DDBJ whole genome shotgun (WGS) entry which is preliminary data.</text>
</comment>
<reference evidence="10" key="1">
    <citation type="journal article" date="2014" name="Int. J. Syst. Evol. Microbiol.">
        <title>Complete genome sequence of Corynebacterium casei LMG S-19264T (=DSM 44701T), isolated from a smear-ripened cheese.</title>
        <authorList>
            <consortium name="US DOE Joint Genome Institute (JGI-PGF)"/>
            <person name="Walter F."/>
            <person name="Albersmeier A."/>
            <person name="Kalinowski J."/>
            <person name="Ruckert C."/>
        </authorList>
    </citation>
    <scope>NUCLEOTIDE SEQUENCE</scope>
    <source>
        <strain evidence="10">JCM 17251</strain>
    </source>
</reference>
<feature type="domain" description="Histidine kinase" evidence="9">
    <location>
        <begin position="265"/>
        <end position="456"/>
    </location>
</feature>
<keyword evidence="7" id="KW-0067">ATP-binding</keyword>
<dbReference type="InterPro" id="IPR011495">
    <property type="entry name" value="Sig_transdc_His_kin_sub2_dim/P"/>
</dbReference>
<comment type="catalytic activity">
    <reaction evidence="1">
        <text>ATP + protein L-histidine = ADP + protein N-phospho-L-histidine.</text>
        <dbReference type="EC" id="2.7.13.3"/>
    </reaction>
</comment>
<evidence type="ECO:0000259" key="9">
    <source>
        <dbReference type="PROSITE" id="PS50109"/>
    </source>
</evidence>
<organism evidence="10 11">
    <name type="scientific">Oceanobacillus indicireducens</name>
    <dbReference type="NCBI Taxonomy" id="1004261"/>
    <lineage>
        <taxon>Bacteria</taxon>
        <taxon>Bacillati</taxon>
        <taxon>Bacillota</taxon>
        <taxon>Bacilli</taxon>
        <taxon>Bacillales</taxon>
        <taxon>Bacillaceae</taxon>
        <taxon>Oceanobacillus</taxon>
    </lineage>
</organism>
<evidence type="ECO:0000256" key="3">
    <source>
        <dbReference type="ARBA" id="ARBA00022553"/>
    </source>
</evidence>
<evidence type="ECO:0000256" key="6">
    <source>
        <dbReference type="ARBA" id="ARBA00022777"/>
    </source>
</evidence>
<sequence length="456" mass="52510">MSMSDKSKMIDLCKMYTDLNEEEIDIIYNKAHALDELAELFDCDIFIDVPFKGSMASLVVYHVLPVSNQSLYKKSPVGQLALKMNEPGVWRVSRYGGSLKGYKAFTQGNELVRQSIYAINHGDRVLGTYILEKSFNEDEHPKQEDLKDYMTMTARVNNYIEDAIYFFDSSGKLIFQNSIADAFSNNKSEDLYYNDLFGKQLPYRDLILREEKKILKEIQLDGKYYRLKRILLDDDKLDFAIILRDITQLKDKEAEIISKTEAVRETHHRIKNNLQTMASLLRMEKRRTHNKEVKRVLTNNINQVMSIAATHDILARHLGDEVDLSLVLKFIINNLRRSYSVLDHIELSIDAESSPVVLSDVATSVSLIVNELVQNCYDHAFPNHKKGLIHVSLKEDRDDIVVSVIDNGIGFKIDKINNNCLGLMIVKNYVKDKLMGTIKFNKRNKGMEITFRFKSS</sequence>
<keyword evidence="4" id="KW-0808">Transferase</keyword>
<evidence type="ECO:0000256" key="2">
    <source>
        <dbReference type="ARBA" id="ARBA00012438"/>
    </source>
</evidence>
<dbReference type="PROSITE" id="PS50109">
    <property type="entry name" value="HIS_KIN"/>
    <property type="match status" value="1"/>
</dbReference>
<dbReference type="InterPro" id="IPR038424">
    <property type="entry name" value="H_kinase_PdtaS_GAF_sf"/>
</dbReference>
<gene>
    <name evidence="10" type="ORF">GCM10007971_18010</name>
</gene>
<dbReference type="SUPFAM" id="SSF55874">
    <property type="entry name" value="ATPase domain of HSP90 chaperone/DNA topoisomerase II/histidine kinase"/>
    <property type="match status" value="1"/>
</dbReference>
<evidence type="ECO:0000313" key="10">
    <source>
        <dbReference type="EMBL" id="GGN57239.1"/>
    </source>
</evidence>